<feature type="domain" description="Large ribosomal subunit protein bL25 L25" evidence="6">
    <location>
        <begin position="5"/>
        <end position="92"/>
    </location>
</feature>
<accession>A0A9D1FFZ2</accession>
<evidence type="ECO:0000256" key="2">
    <source>
        <dbReference type="ARBA" id="ARBA00022884"/>
    </source>
</evidence>
<organism evidence="8 9">
    <name type="scientific">Candidatus Enterousia intestinigallinarum</name>
    <dbReference type="NCBI Taxonomy" id="2840790"/>
    <lineage>
        <taxon>Bacteria</taxon>
        <taxon>Pseudomonadati</taxon>
        <taxon>Pseudomonadota</taxon>
        <taxon>Alphaproteobacteria</taxon>
        <taxon>Candidatus Enterousia</taxon>
    </lineage>
</organism>
<dbReference type="GO" id="GO:0022625">
    <property type="term" value="C:cytosolic large ribosomal subunit"/>
    <property type="evidence" value="ECO:0007669"/>
    <property type="project" value="TreeGrafter"/>
</dbReference>
<evidence type="ECO:0000313" key="9">
    <source>
        <dbReference type="Proteomes" id="UP000886742"/>
    </source>
</evidence>
<evidence type="ECO:0000256" key="5">
    <source>
        <dbReference type="HAMAP-Rule" id="MF_01334"/>
    </source>
</evidence>
<reference evidence="8" key="1">
    <citation type="submission" date="2020-10" db="EMBL/GenBank/DDBJ databases">
        <authorList>
            <person name="Gilroy R."/>
        </authorList>
    </citation>
    <scope>NUCLEOTIDE SEQUENCE</scope>
    <source>
        <strain evidence="8">ChiGjej3B3-5194</strain>
    </source>
</reference>
<dbReference type="CDD" id="cd00495">
    <property type="entry name" value="Ribosomal_L25_TL5_CTC"/>
    <property type="match status" value="1"/>
</dbReference>
<feature type="domain" description="Large ribosomal subunit protein bL25 beta" evidence="7">
    <location>
        <begin position="101"/>
        <end position="182"/>
    </location>
</feature>
<evidence type="ECO:0000313" key="8">
    <source>
        <dbReference type="EMBL" id="HIS71009.1"/>
    </source>
</evidence>
<comment type="similarity">
    <text evidence="5">Belongs to the bacterial ribosomal protein bL25 family. CTC subfamily.</text>
</comment>
<dbReference type="InterPro" id="IPR020930">
    <property type="entry name" value="Ribosomal_uL5_bac-type"/>
</dbReference>
<dbReference type="NCBIfam" id="TIGR00731">
    <property type="entry name" value="bL25_bact_ctc"/>
    <property type="match status" value="1"/>
</dbReference>
<dbReference type="Gene3D" id="2.170.120.20">
    <property type="entry name" value="Ribosomal protein L25, beta domain"/>
    <property type="match status" value="1"/>
</dbReference>
<dbReference type="PANTHER" id="PTHR33284:SF1">
    <property type="entry name" value="RIBOSOMAL PROTEIN L25_GLN-TRNA SYNTHETASE, ANTI-CODON-BINDING DOMAIN-CONTAINING PROTEIN"/>
    <property type="match status" value="1"/>
</dbReference>
<dbReference type="InterPro" id="IPR001021">
    <property type="entry name" value="Ribosomal_bL25_long"/>
</dbReference>
<name>A0A9D1FFZ2_9PROT</name>
<dbReference type="GO" id="GO:0008097">
    <property type="term" value="F:5S rRNA binding"/>
    <property type="evidence" value="ECO:0007669"/>
    <property type="project" value="InterPro"/>
</dbReference>
<comment type="subunit">
    <text evidence="5">Part of the 50S ribosomal subunit; part of the 5S rRNA/L5/L18/L25 subcomplex. Contacts the 5S rRNA. Binds to the 5S rRNA independently of L5 and L18.</text>
</comment>
<keyword evidence="1 5" id="KW-0699">rRNA-binding</keyword>
<dbReference type="InterPro" id="IPR011035">
    <property type="entry name" value="Ribosomal_bL25/Gln-tRNA_synth"/>
</dbReference>
<dbReference type="Proteomes" id="UP000886742">
    <property type="component" value="Unassembled WGS sequence"/>
</dbReference>
<dbReference type="InterPro" id="IPR020056">
    <property type="entry name" value="Rbsml_bL25/Gln-tRNA_synth_N"/>
</dbReference>
<evidence type="ECO:0000256" key="4">
    <source>
        <dbReference type="ARBA" id="ARBA00023274"/>
    </source>
</evidence>
<dbReference type="InterPro" id="IPR020057">
    <property type="entry name" value="Ribosomal_bL25_b-dom"/>
</dbReference>
<reference evidence="8" key="2">
    <citation type="journal article" date="2021" name="PeerJ">
        <title>Extensive microbial diversity within the chicken gut microbiome revealed by metagenomics and culture.</title>
        <authorList>
            <person name="Gilroy R."/>
            <person name="Ravi A."/>
            <person name="Getino M."/>
            <person name="Pursley I."/>
            <person name="Horton D.L."/>
            <person name="Alikhan N.F."/>
            <person name="Baker D."/>
            <person name="Gharbi K."/>
            <person name="Hall N."/>
            <person name="Watson M."/>
            <person name="Adriaenssens E.M."/>
            <person name="Foster-Nyarko E."/>
            <person name="Jarju S."/>
            <person name="Secka A."/>
            <person name="Antonio M."/>
            <person name="Oren A."/>
            <person name="Chaudhuri R.R."/>
            <person name="La Ragione R."/>
            <person name="Hildebrand F."/>
            <person name="Pallen M.J."/>
        </authorList>
    </citation>
    <scope>NUCLEOTIDE SEQUENCE</scope>
    <source>
        <strain evidence="8">ChiGjej3B3-5194</strain>
    </source>
</reference>
<dbReference type="Pfam" id="PF14693">
    <property type="entry name" value="Ribosomal_TL5_C"/>
    <property type="match status" value="1"/>
</dbReference>
<dbReference type="PANTHER" id="PTHR33284">
    <property type="entry name" value="RIBOSOMAL PROTEIN L25/GLN-TRNA SYNTHETASE, ANTI-CODON-BINDING DOMAIN-CONTAINING PROTEIN"/>
    <property type="match status" value="1"/>
</dbReference>
<proteinExistence type="inferred from homology"/>
<dbReference type="GO" id="GO:0006412">
    <property type="term" value="P:translation"/>
    <property type="evidence" value="ECO:0007669"/>
    <property type="project" value="UniProtKB-UniRule"/>
</dbReference>
<dbReference type="AlphaFoldDB" id="A0A9D1FFZ2"/>
<dbReference type="SUPFAM" id="SSF50715">
    <property type="entry name" value="Ribosomal protein L25-like"/>
    <property type="match status" value="1"/>
</dbReference>
<dbReference type="EMBL" id="DVJI01000012">
    <property type="protein sequence ID" value="HIS71009.1"/>
    <property type="molecule type" value="Genomic_DNA"/>
</dbReference>
<dbReference type="GO" id="GO:0003735">
    <property type="term" value="F:structural constituent of ribosome"/>
    <property type="evidence" value="ECO:0007669"/>
    <property type="project" value="InterPro"/>
</dbReference>
<protein>
    <recommendedName>
        <fullName evidence="5">Large ribosomal subunit protein bL25</fullName>
    </recommendedName>
    <alternativeName>
        <fullName evidence="5">General stress protein CTC</fullName>
    </alternativeName>
</protein>
<evidence type="ECO:0000259" key="6">
    <source>
        <dbReference type="Pfam" id="PF01386"/>
    </source>
</evidence>
<dbReference type="HAMAP" id="MF_01334">
    <property type="entry name" value="Ribosomal_bL25_CTC"/>
    <property type="match status" value="1"/>
</dbReference>
<dbReference type="InterPro" id="IPR029751">
    <property type="entry name" value="Ribosomal_L25_dom"/>
</dbReference>
<evidence type="ECO:0000259" key="7">
    <source>
        <dbReference type="Pfam" id="PF14693"/>
    </source>
</evidence>
<dbReference type="Gene3D" id="2.40.240.10">
    <property type="entry name" value="Ribosomal Protein L25, Chain P"/>
    <property type="match status" value="1"/>
</dbReference>
<gene>
    <name evidence="5" type="primary">rplY</name>
    <name evidence="5" type="synonym">ctc</name>
    <name evidence="8" type="ORF">IAD02_03425</name>
</gene>
<keyword evidence="2 5" id="KW-0694">RNA-binding</keyword>
<evidence type="ECO:0000256" key="1">
    <source>
        <dbReference type="ARBA" id="ARBA00022730"/>
    </source>
</evidence>
<keyword evidence="4 5" id="KW-0687">Ribonucleoprotein</keyword>
<sequence length="209" mass="22263">MAIKLNAEIRGRVGKGAARGIRKNKNIPAVIYGEKKAPVAIELNGRDFEMLLQTPSLRTKLFEIETANGHEDAMLMDIQYHPVTDRVVHADFKRIDVKKPVNVSVPVEVVNAEVSKGLKLGGVLNFAVRKVALRGLVHDIPEKITIDLTNLTIGDAVHGTDLVLPAGVELGLHQAELAFATIGGKMPDETDAPKAAAAAAAASAADAKK</sequence>
<dbReference type="NCBIfam" id="NF004128">
    <property type="entry name" value="PRK05618.1-2"/>
    <property type="match status" value="1"/>
</dbReference>
<dbReference type="NCBIfam" id="NF004612">
    <property type="entry name" value="PRK05943.1"/>
    <property type="match status" value="1"/>
</dbReference>
<keyword evidence="3 5" id="KW-0689">Ribosomal protein</keyword>
<dbReference type="Pfam" id="PF01386">
    <property type="entry name" value="Ribosomal_L25p"/>
    <property type="match status" value="1"/>
</dbReference>
<comment type="caution">
    <text evidence="8">The sequence shown here is derived from an EMBL/GenBank/DDBJ whole genome shotgun (WGS) entry which is preliminary data.</text>
</comment>
<evidence type="ECO:0000256" key="3">
    <source>
        <dbReference type="ARBA" id="ARBA00022980"/>
    </source>
</evidence>
<dbReference type="InterPro" id="IPR037121">
    <property type="entry name" value="Ribosomal_bL25_C"/>
</dbReference>
<comment type="function">
    <text evidence="5">This is one of the proteins that binds to the 5S RNA in the ribosome where it forms part of the central protuberance.</text>
</comment>